<evidence type="ECO:0000313" key="5">
    <source>
        <dbReference type="Proteomes" id="UP000057158"/>
    </source>
</evidence>
<name>A0A0M4D0V0_9BACT</name>
<keyword evidence="2" id="KW-1133">Transmembrane helix</keyword>
<evidence type="ECO:0000256" key="2">
    <source>
        <dbReference type="SAM" id="Phobius"/>
    </source>
</evidence>
<organism evidence="4 5">
    <name type="scientific">Desulfuromonas soudanensis</name>
    <dbReference type="NCBI Taxonomy" id="1603606"/>
    <lineage>
        <taxon>Bacteria</taxon>
        <taxon>Pseudomonadati</taxon>
        <taxon>Thermodesulfobacteriota</taxon>
        <taxon>Desulfuromonadia</taxon>
        <taxon>Desulfuromonadales</taxon>
        <taxon>Desulfuromonadaceae</taxon>
        <taxon>Desulfuromonas</taxon>
    </lineage>
</organism>
<protein>
    <recommendedName>
        <fullName evidence="3">Type II secretion system protein GspB C-terminal domain-containing protein</fullName>
    </recommendedName>
</protein>
<feature type="domain" description="Type II secretion system protein GspB C-terminal" evidence="3">
    <location>
        <begin position="144"/>
        <end position="200"/>
    </location>
</feature>
<dbReference type="OrthoDB" id="5402565at2"/>
<dbReference type="InterPro" id="IPR032389">
    <property type="entry name" value="GspB_C"/>
</dbReference>
<reference evidence="4 5" key="1">
    <citation type="submission" date="2015-07" db="EMBL/GenBank/DDBJ databases">
        <title>Isolation and Genomic Characterization of a Novel Halophilic Metal-Reducing Deltaproteobacterium from the Deep Subsurface.</title>
        <authorList>
            <person name="Badalamenti J.P."/>
            <person name="Summers Z.M."/>
            <person name="Gralnick J.A."/>
            <person name="Bond D.R."/>
        </authorList>
    </citation>
    <scope>NUCLEOTIDE SEQUENCE [LARGE SCALE GENOMIC DNA]</scope>
    <source>
        <strain evidence="4 5">WTL</strain>
    </source>
</reference>
<dbReference type="GO" id="GO:0015627">
    <property type="term" value="C:type II protein secretion system complex"/>
    <property type="evidence" value="ECO:0007669"/>
    <property type="project" value="InterPro"/>
</dbReference>
<dbReference type="RefSeq" id="WP_053550699.1">
    <property type="nucleotide sequence ID" value="NZ_CP010802.1"/>
</dbReference>
<dbReference type="PATRIC" id="fig|1603606.3.peg.1997"/>
<dbReference type="AlphaFoldDB" id="A0A0M4D0V0"/>
<dbReference type="STRING" id="1603606.DSOUD_1843"/>
<dbReference type="Pfam" id="PF16537">
    <property type="entry name" value="T2SSB"/>
    <property type="match status" value="1"/>
</dbReference>
<evidence type="ECO:0000259" key="3">
    <source>
        <dbReference type="Pfam" id="PF16537"/>
    </source>
</evidence>
<proteinExistence type="predicted"/>
<keyword evidence="2" id="KW-0472">Membrane</keyword>
<feature type="region of interest" description="Disordered" evidence="1">
    <location>
        <begin position="70"/>
        <end position="121"/>
    </location>
</feature>
<dbReference type="Proteomes" id="UP000057158">
    <property type="component" value="Chromosome"/>
</dbReference>
<feature type="transmembrane region" description="Helical" evidence="2">
    <location>
        <begin position="43"/>
        <end position="65"/>
    </location>
</feature>
<keyword evidence="5" id="KW-1185">Reference proteome</keyword>
<dbReference type="KEGG" id="des:DSOUD_1843"/>
<accession>A0A0M4D0V0</accession>
<evidence type="ECO:0000256" key="1">
    <source>
        <dbReference type="SAM" id="MobiDB-lite"/>
    </source>
</evidence>
<dbReference type="EMBL" id="CP010802">
    <property type="protein sequence ID" value="ALC16615.1"/>
    <property type="molecule type" value="Genomic_DNA"/>
</dbReference>
<evidence type="ECO:0000313" key="4">
    <source>
        <dbReference type="EMBL" id="ALC16615.1"/>
    </source>
</evidence>
<sequence>MSSILKALKKVEAEKVSRSDAPVDIARDILRHSGRRSGTGFRLLLLSIVPLVAAAGVIVLLLSGIGEKTEGLSRATSPSGEEIINPGVEGLENSSAARENPPEQSAERNANSDGDIPHEPSVIFEDFRSSPDAARPEKIALDKIPALIVTGIAYQQDREGRLAVVNELPVMEGTLIEGARIEEILEDRVRFVKDGRTFEVGLGNPD</sequence>
<keyword evidence="2" id="KW-0812">Transmembrane</keyword>
<gene>
    <name evidence="4" type="ORF">DSOUD_1843</name>
</gene>